<dbReference type="GO" id="GO:0051539">
    <property type="term" value="F:4 iron, 4 sulfur cluster binding"/>
    <property type="evidence" value="ECO:0007669"/>
    <property type="project" value="UniProtKB-KW"/>
</dbReference>
<evidence type="ECO:0000313" key="11">
    <source>
        <dbReference type="Proteomes" id="UP000192418"/>
    </source>
</evidence>
<dbReference type="STRING" id="1121400.SAMN02746065_12258"/>
<dbReference type="GO" id="GO:0046872">
    <property type="term" value="F:metal ion binding"/>
    <property type="evidence" value="ECO:0007669"/>
    <property type="project" value="UniProtKB-KW"/>
</dbReference>
<keyword evidence="11" id="KW-1185">Reference proteome</keyword>
<dbReference type="Gene3D" id="3.40.50.720">
    <property type="entry name" value="NAD(P)-binding Rossmann-like Domain"/>
    <property type="match status" value="1"/>
</dbReference>
<name>A0A1W2DZF1_9BACT</name>
<dbReference type="Pfam" id="PF02662">
    <property type="entry name" value="FlpD"/>
    <property type="match status" value="1"/>
</dbReference>
<dbReference type="PROSITE" id="PS51379">
    <property type="entry name" value="4FE4S_FER_2"/>
    <property type="match status" value="4"/>
</dbReference>
<dbReference type="Gene3D" id="3.30.70.20">
    <property type="match status" value="1"/>
</dbReference>
<keyword evidence="5" id="KW-0274">FAD</keyword>
<dbReference type="InterPro" id="IPR017900">
    <property type="entry name" value="4Fe4S_Fe_S_CS"/>
</dbReference>
<dbReference type="InterPro" id="IPR023753">
    <property type="entry name" value="FAD/NAD-binding_dom"/>
</dbReference>
<comment type="cofactor">
    <cofactor evidence="1">
        <name>FAD</name>
        <dbReference type="ChEBI" id="CHEBI:57692"/>
    </cofactor>
</comment>
<dbReference type="Pfam" id="PF07992">
    <property type="entry name" value="Pyr_redox_2"/>
    <property type="match status" value="1"/>
</dbReference>
<protein>
    <submittedName>
        <fullName evidence="10">Tungsten-dependent benzoyl-CoA reductase-related protein bamE</fullName>
    </submittedName>
</protein>
<keyword evidence="8" id="KW-0411">Iron-sulfur</keyword>
<feature type="domain" description="4Fe-4S ferredoxin-type" evidence="9">
    <location>
        <begin position="1037"/>
        <end position="1067"/>
    </location>
</feature>
<evidence type="ECO:0000313" key="10">
    <source>
        <dbReference type="EMBL" id="SMD02687.1"/>
    </source>
</evidence>
<keyword evidence="7" id="KW-0408">Iron</keyword>
<evidence type="ECO:0000256" key="7">
    <source>
        <dbReference type="ARBA" id="ARBA00023004"/>
    </source>
</evidence>
<organism evidence="10 11">
    <name type="scientific">Desulfocicer vacuolatum DSM 3385</name>
    <dbReference type="NCBI Taxonomy" id="1121400"/>
    <lineage>
        <taxon>Bacteria</taxon>
        <taxon>Pseudomonadati</taxon>
        <taxon>Thermodesulfobacteriota</taxon>
        <taxon>Desulfobacteria</taxon>
        <taxon>Desulfobacterales</taxon>
        <taxon>Desulfobacteraceae</taxon>
        <taxon>Desulfocicer</taxon>
    </lineage>
</organism>
<dbReference type="Gene3D" id="3.30.70.3270">
    <property type="match status" value="1"/>
</dbReference>
<dbReference type="PANTHER" id="PTHR43498">
    <property type="entry name" value="FERREDOXIN:COB-COM HETERODISULFIDE REDUCTASE SUBUNIT A"/>
    <property type="match status" value="1"/>
</dbReference>
<dbReference type="Pfam" id="PF12838">
    <property type="entry name" value="Fer4_7"/>
    <property type="match status" value="1"/>
</dbReference>
<proteinExistence type="inferred from homology"/>
<dbReference type="AlphaFoldDB" id="A0A1W2DZF1"/>
<keyword evidence="6" id="KW-0560">Oxidoreductase</keyword>
<dbReference type="EMBL" id="FWXY01000022">
    <property type="protein sequence ID" value="SMD02687.1"/>
    <property type="molecule type" value="Genomic_DNA"/>
</dbReference>
<dbReference type="InterPro" id="IPR009061">
    <property type="entry name" value="DNA-bd_dom_put_sf"/>
</dbReference>
<dbReference type="Pfam" id="PF00037">
    <property type="entry name" value="Fer4"/>
    <property type="match status" value="1"/>
</dbReference>
<evidence type="ECO:0000256" key="1">
    <source>
        <dbReference type="ARBA" id="ARBA00001974"/>
    </source>
</evidence>
<dbReference type="InterPro" id="IPR036188">
    <property type="entry name" value="FAD/NAD-bd_sf"/>
</dbReference>
<evidence type="ECO:0000256" key="8">
    <source>
        <dbReference type="ARBA" id="ARBA00023014"/>
    </source>
</evidence>
<dbReference type="SUPFAM" id="SSF54862">
    <property type="entry name" value="4Fe-4S ferredoxins"/>
    <property type="match status" value="1"/>
</dbReference>
<dbReference type="PANTHER" id="PTHR43498:SF1">
    <property type="entry name" value="COB--COM HETERODISULFIDE REDUCTASE IRON-SULFUR SUBUNIT A"/>
    <property type="match status" value="1"/>
</dbReference>
<dbReference type="SUPFAM" id="SSF51905">
    <property type="entry name" value="FAD/NAD(P)-binding domain"/>
    <property type="match status" value="2"/>
</dbReference>
<evidence type="ECO:0000259" key="9">
    <source>
        <dbReference type="PROSITE" id="PS51379"/>
    </source>
</evidence>
<dbReference type="InterPro" id="IPR039650">
    <property type="entry name" value="HdrA-like"/>
</dbReference>
<accession>A0A1W2DZF1</accession>
<evidence type="ECO:0000256" key="4">
    <source>
        <dbReference type="ARBA" id="ARBA00022723"/>
    </source>
</evidence>
<reference evidence="10 11" key="1">
    <citation type="submission" date="2017-04" db="EMBL/GenBank/DDBJ databases">
        <authorList>
            <person name="Afonso C.L."/>
            <person name="Miller P.J."/>
            <person name="Scott M.A."/>
            <person name="Spackman E."/>
            <person name="Goraichik I."/>
            <person name="Dimitrov K.M."/>
            <person name="Suarez D.L."/>
            <person name="Swayne D.E."/>
        </authorList>
    </citation>
    <scope>NUCLEOTIDE SEQUENCE [LARGE SCALE GENOMIC DNA]</scope>
    <source>
        <strain evidence="10 11">DSM 3385</strain>
    </source>
</reference>
<dbReference type="Proteomes" id="UP000192418">
    <property type="component" value="Unassembled WGS sequence"/>
</dbReference>
<dbReference type="InterPro" id="IPR017896">
    <property type="entry name" value="4Fe4S_Fe-S-bd"/>
</dbReference>
<feature type="domain" description="4Fe-4S ferredoxin-type" evidence="9">
    <location>
        <begin position="203"/>
        <end position="233"/>
    </location>
</feature>
<dbReference type="SUPFAM" id="SSF46955">
    <property type="entry name" value="Putative DNA-binding domain"/>
    <property type="match status" value="1"/>
</dbReference>
<evidence type="ECO:0000256" key="5">
    <source>
        <dbReference type="ARBA" id="ARBA00022827"/>
    </source>
</evidence>
<dbReference type="PROSITE" id="PS00198">
    <property type="entry name" value="4FE4S_FER_1"/>
    <property type="match status" value="3"/>
</dbReference>
<feature type="domain" description="4Fe-4S ferredoxin-type" evidence="9">
    <location>
        <begin position="251"/>
        <end position="285"/>
    </location>
</feature>
<dbReference type="InterPro" id="IPR003813">
    <property type="entry name" value="MvhD/FlpD"/>
</dbReference>
<comment type="similarity">
    <text evidence="2">Belongs to the HdrA family.</text>
</comment>
<keyword evidence="3" id="KW-0004">4Fe-4S</keyword>
<feature type="domain" description="4Fe-4S ferredoxin-type" evidence="9">
    <location>
        <begin position="1085"/>
        <end position="1114"/>
    </location>
</feature>
<dbReference type="OrthoDB" id="9766627at2"/>
<evidence type="ECO:0000256" key="6">
    <source>
        <dbReference type="ARBA" id="ARBA00023002"/>
    </source>
</evidence>
<dbReference type="GO" id="GO:0016491">
    <property type="term" value="F:oxidoreductase activity"/>
    <property type="evidence" value="ECO:0007669"/>
    <property type="project" value="UniProtKB-KW"/>
</dbReference>
<evidence type="ECO:0000256" key="2">
    <source>
        <dbReference type="ARBA" id="ARBA00006561"/>
    </source>
</evidence>
<keyword evidence="5" id="KW-0285">Flavoprotein</keyword>
<sequence length="1280" mass="140423">MLTFKVGTLAKQLGVHRNTITNWIKKGSFPAKATTAKRYTVAKKEFIRFCEAKKIPHDVIMNIVEGDLRDKSLSNSGSSFKLKQMAGDLKQESVAGKIFTKGFSSLPRAMGAVMVVGGGIAGIHAALDLANGGYYVYLIEKTSGIGGTMGQLDKVFPTNDCASCMLLPEQVKCAAHQNIELITLARVQSVQGQAGNFTITIKKEPRYIDTEKCIACGVCAERCPVHVNDPFNCHISKRKAVYIKYEQSVPRQYVIDASACLYFTHGKCRACETFCPTGAVDFHQKEETVTLHLGAVILAPGFKPFEPSSHGVYGYGKIKDVVTSFEYERLLGINGPCQGNLVRPSDHTRPRKIAWLQCVGSRNRNNCGNSYCSSICCMVAVKQALGSQEIFGTHRVDRTIFFLDLRSHGKDSERFFERSKNDNVRFVRAFPHSVEPGADGTGVVMRYIDEKGEIHHEDFDMVVLSTGFESPGDIEHLSRLFGIELDEHRFAVTPFFSSLETASKGVYAIGAFQSPKSIARCVTQASAAAASVAALLMKARESLTTGAIYPKERDIVTKVPRVGVFICACGNNIAGVVDVESVAAYAARLPHVVWVENSSFACSVDAQMGIKEKIEKVKLNRIVIASCSPRTHEVLFQTTLKRSGLNAFMLEMANIRNQNAWVHKNQKRAATSKAKDQVQMAVARVSHHYPLSPERKQVTPKVLVVGAGMVGMICAWTLAHLGIHVILIEHWDYLGGNALSLSTCDKNQPSVLSMLDEVIKGVSDHPNVTICRNTNLVAVSGSVGKFCGVICVDGKNVKINFGAAVMAVGAKEAVPREYFYGTEPRVMTQLEFGHRVLAHVPTVCRARHIVFIQCVGSREPDRPYCSRVCCIHSVKTAIHLKKINADIKVSVLYRDMRTYGQWESIYTEARALGVMFIRYDVDEKPRISRGRKKLTVFLCDPVLHRPVKIRADYVVLASGVEAHGSKNPADLFKVDVNPDGFLNGAHPKLRPVDLSVAGLFLAGLCNYPKPMDESIEEAKAAAYRAFLLLSRGEIVSGAVKAFVTTHCDGCGLCVDVCPFNAISFGPFAPLRSDASQGPDEYAMERCIFIDAALCRGCGICAATCPTRGVMVHGFTRKQIQAQIKSVSYNLTDADKPVLFCEEKQQILFEPVIIGFLCNWCAYAGADLAGVTRLQYPVGFRSIRVMCSGMVHPDYIMEAFDRGADGVMVMGCHSGECHYLTGNETAMARADTLSLVLPDHGIDPRRFQSCWISSAQAALFANTVSEFALKLKKLGPRERHG</sequence>
<evidence type="ECO:0000256" key="3">
    <source>
        <dbReference type="ARBA" id="ARBA00022485"/>
    </source>
</evidence>
<keyword evidence="4" id="KW-0479">Metal-binding</keyword>
<gene>
    <name evidence="10" type="ORF">SAMN02746065_12258</name>
</gene>
<dbReference type="Pfam" id="PF13450">
    <property type="entry name" value="NAD_binding_8"/>
    <property type="match status" value="1"/>
</dbReference>
<dbReference type="Gene3D" id="3.50.50.60">
    <property type="entry name" value="FAD/NAD(P)-binding domain"/>
    <property type="match status" value="1"/>
</dbReference>